<accession>L8N5P1</accession>
<comment type="caution">
    <text evidence="1">The sequence shown here is derived from an EMBL/GenBank/DDBJ whole genome shotgun (WGS) entry which is preliminary data.</text>
</comment>
<dbReference type="EMBL" id="ALWB01000038">
    <property type="protein sequence ID" value="ELS33538.1"/>
    <property type="molecule type" value="Genomic_DNA"/>
</dbReference>
<dbReference type="AlphaFoldDB" id="L8N5P1"/>
<keyword evidence="2" id="KW-1185">Reference proteome</keyword>
<gene>
    <name evidence="1" type="ORF">Pse7429DRAFT_1365</name>
</gene>
<evidence type="ECO:0000313" key="1">
    <source>
        <dbReference type="EMBL" id="ELS33538.1"/>
    </source>
</evidence>
<evidence type="ECO:0000313" key="2">
    <source>
        <dbReference type="Proteomes" id="UP000011201"/>
    </source>
</evidence>
<dbReference type="Proteomes" id="UP000011201">
    <property type="component" value="Unassembled WGS sequence"/>
</dbReference>
<name>L8N5P1_9CYAN</name>
<dbReference type="PROSITE" id="PS51257">
    <property type="entry name" value="PROKAR_LIPOPROTEIN"/>
    <property type="match status" value="1"/>
</dbReference>
<sequence precursor="true">MLINRQFKFLAISLLSAILILVGCQSNLSSSSNKGGIGSDGSKNIPSTSLPAESIKADLGFRPAANGFSFENYGKDSNIKNLSPSEMQRMFGNSICATQGESCILTPPAQQWMEEVNKSMNGGHCEGMAALSLILYADKDKASGFGNIPDLSLQGNEKLQHEIAYWFATQYVPPTATSEIRGKAPSEILDTLLTSMKPNARIDDTYTMGIYQPGFKGGHAITPYAVGDLGDGKYVVMVYDNNHPQIERRIEIDRKANTWKYNAATNPDEPEAQYIGDAETKTLTLTPTPPRYERQVCNFCGLDEQASANSSDKTTAKGNTNGNANGNAAPKFNQIFLEGDADLLITNGDQKIGYENGKFVNSFSGATFTPIKSSELWQDDEEPIYNIPTGVPFTMTLQGNKKSDGKELTDVAMIGPSYDLGLSGIKVLSGQKDVIQFDASGRSLSYQPSNSEAPNIFFGISTKNDDYEFELDGVEIDAGGTISANLDTAKGRLGIKIAETKHKAVFNLLIGRIDDKTEQKFEGEDLDLASGDTLYLDYAKWTGNGAKLTIELDKGSDGTIDDTATLEDKKK</sequence>
<organism evidence="1 2">
    <name type="scientific">Pseudanabaena biceps PCC 7429</name>
    <dbReference type="NCBI Taxonomy" id="927668"/>
    <lineage>
        <taxon>Bacteria</taxon>
        <taxon>Bacillati</taxon>
        <taxon>Cyanobacteriota</taxon>
        <taxon>Cyanophyceae</taxon>
        <taxon>Pseudanabaenales</taxon>
        <taxon>Pseudanabaenaceae</taxon>
        <taxon>Pseudanabaena</taxon>
    </lineage>
</organism>
<proteinExistence type="predicted"/>
<reference evidence="1 2" key="1">
    <citation type="journal article" date="2013" name="Proc. Natl. Acad. Sci. U.S.A.">
        <title>Improving the coverage of the cyanobacterial phylum using diversity-driven genome sequencing.</title>
        <authorList>
            <person name="Shih P.M."/>
            <person name="Wu D."/>
            <person name="Latifi A."/>
            <person name="Axen S.D."/>
            <person name="Fewer D.P."/>
            <person name="Talla E."/>
            <person name="Calteau A."/>
            <person name="Cai F."/>
            <person name="Tandeau de Marsac N."/>
            <person name="Rippka R."/>
            <person name="Herdman M."/>
            <person name="Sivonen K."/>
            <person name="Coursin T."/>
            <person name="Laurent T."/>
            <person name="Goodwin L."/>
            <person name="Nolan M."/>
            <person name="Davenport K.W."/>
            <person name="Han C.S."/>
            <person name="Rubin E.M."/>
            <person name="Eisen J.A."/>
            <person name="Woyke T."/>
            <person name="Gugger M."/>
            <person name="Kerfeld C.A."/>
        </authorList>
    </citation>
    <scope>NUCLEOTIDE SEQUENCE [LARGE SCALE GENOMIC DNA]</scope>
    <source>
        <strain evidence="1 2">PCC 7429</strain>
    </source>
</reference>
<protein>
    <submittedName>
        <fullName evidence="1">Uncharacterized protein</fullName>
    </submittedName>
</protein>
<dbReference type="PATRIC" id="fig|927668.3.peg.1537"/>